<evidence type="ECO:0000313" key="2">
    <source>
        <dbReference type="EMBL" id="KAJ7193268.1"/>
    </source>
</evidence>
<sequence length="152" mass="15864">MVRLSRAFFVLSLFAASLSTPLKRDVVTVQNDITQKIGPQLDTLNNDLSGFPASGLTGAVAIQSDVQTLVSTVTATNNIQNTGSFSTVSGTAIIADFQALVPTFLATLVNFGDHRNAFAALPGGQAFILSELQSLNTAFGNYLDALKGGSPV</sequence>
<dbReference type="Proteomes" id="UP001219525">
    <property type="component" value="Unassembled WGS sequence"/>
</dbReference>
<organism evidence="2 3">
    <name type="scientific">Mycena pura</name>
    <dbReference type="NCBI Taxonomy" id="153505"/>
    <lineage>
        <taxon>Eukaryota</taxon>
        <taxon>Fungi</taxon>
        <taxon>Dikarya</taxon>
        <taxon>Basidiomycota</taxon>
        <taxon>Agaricomycotina</taxon>
        <taxon>Agaricomycetes</taxon>
        <taxon>Agaricomycetidae</taxon>
        <taxon>Agaricales</taxon>
        <taxon>Marasmiineae</taxon>
        <taxon>Mycenaceae</taxon>
        <taxon>Mycena</taxon>
    </lineage>
</organism>
<keyword evidence="1" id="KW-0732">Signal</keyword>
<gene>
    <name evidence="2" type="ORF">GGX14DRAFT_340853</name>
</gene>
<feature type="signal peptide" evidence="1">
    <location>
        <begin position="1"/>
        <end position="19"/>
    </location>
</feature>
<reference evidence="2" key="1">
    <citation type="submission" date="2023-03" db="EMBL/GenBank/DDBJ databases">
        <title>Massive genome expansion in bonnet fungi (Mycena s.s.) driven by repeated elements and novel gene families across ecological guilds.</title>
        <authorList>
            <consortium name="Lawrence Berkeley National Laboratory"/>
            <person name="Harder C.B."/>
            <person name="Miyauchi S."/>
            <person name="Viragh M."/>
            <person name="Kuo A."/>
            <person name="Thoen E."/>
            <person name="Andreopoulos B."/>
            <person name="Lu D."/>
            <person name="Skrede I."/>
            <person name="Drula E."/>
            <person name="Henrissat B."/>
            <person name="Morin E."/>
            <person name="Kohler A."/>
            <person name="Barry K."/>
            <person name="LaButti K."/>
            <person name="Morin E."/>
            <person name="Salamov A."/>
            <person name="Lipzen A."/>
            <person name="Mereny Z."/>
            <person name="Hegedus B."/>
            <person name="Baldrian P."/>
            <person name="Stursova M."/>
            <person name="Weitz H."/>
            <person name="Taylor A."/>
            <person name="Grigoriev I.V."/>
            <person name="Nagy L.G."/>
            <person name="Martin F."/>
            <person name="Kauserud H."/>
        </authorList>
    </citation>
    <scope>NUCLEOTIDE SEQUENCE</scope>
    <source>
        <strain evidence="2">9144</strain>
    </source>
</reference>
<feature type="non-terminal residue" evidence="2">
    <location>
        <position position="1"/>
    </location>
</feature>
<dbReference type="Pfam" id="PF12296">
    <property type="entry name" value="HsbA"/>
    <property type="match status" value="1"/>
</dbReference>
<evidence type="ECO:0000256" key="1">
    <source>
        <dbReference type="SAM" id="SignalP"/>
    </source>
</evidence>
<accession>A0AAD6UVI7</accession>
<dbReference type="InterPro" id="IPR021054">
    <property type="entry name" value="Cell_wall_mannoprotein_1"/>
</dbReference>
<protein>
    <submittedName>
        <fullName evidence="2">Cell wall galactomannoprotein</fullName>
    </submittedName>
</protein>
<proteinExistence type="predicted"/>
<comment type="caution">
    <text evidence="2">The sequence shown here is derived from an EMBL/GenBank/DDBJ whole genome shotgun (WGS) entry which is preliminary data.</text>
</comment>
<keyword evidence="3" id="KW-1185">Reference proteome</keyword>
<feature type="chain" id="PRO_5042099599" evidence="1">
    <location>
        <begin position="20"/>
        <end position="152"/>
    </location>
</feature>
<name>A0AAD6UVI7_9AGAR</name>
<dbReference type="AlphaFoldDB" id="A0AAD6UVI7"/>
<dbReference type="EMBL" id="JARJCW010000110">
    <property type="protein sequence ID" value="KAJ7193268.1"/>
    <property type="molecule type" value="Genomic_DNA"/>
</dbReference>
<evidence type="ECO:0000313" key="3">
    <source>
        <dbReference type="Proteomes" id="UP001219525"/>
    </source>
</evidence>